<sequence length="121" mass="13943">MKDVIHGTGQCQRINDVLSRVGDRWSVLVIYALRDGRVRFNALKRELGISQRMLSLTLRNLERDGLILRHYFPEIPPRVEYELTPLGHSLRQPVRALADWALENLDRIDAARVDFDAADHA</sequence>
<evidence type="ECO:0000256" key="2">
    <source>
        <dbReference type="ARBA" id="ARBA00023125"/>
    </source>
</evidence>
<organism evidence="5 6">
    <name type="scientific">Pararhodobacter aggregans</name>
    <dbReference type="NCBI Taxonomy" id="404875"/>
    <lineage>
        <taxon>Bacteria</taxon>
        <taxon>Pseudomonadati</taxon>
        <taxon>Pseudomonadota</taxon>
        <taxon>Alphaproteobacteria</taxon>
        <taxon>Rhodobacterales</taxon>
        <taxon>Paracoccaceae</taxon>
        <taxon>Pararhodobacter</taxon>
    </lineage>
</organism>
<dbReference type="PANTHER" id="PTHR33204">
    <property type="entry name" value="TRANSCRIPTIONAL REGULATOR, MARR FAMILY"/>
    <property type="match status" value="1"/>
</dbReference>
<feature type="domain" description="HTH hxlR-type" evidence="4">
    <location>
        <begin position="11"/>
        <end position="109"/>
    </location>
</feature>
<evidence type="ECO:0000313" key="5">
    <source>
        <dbReference type="EMBL" id="PVE44862.1"/>
    </source>
</evidence>
<evidence type="ECO:0000256" key="3">
    <source>
        <dbReference type="ARBA" id="ARBA00023163"/>
    </source>
</evidence>
<keyword evidence="1" id="KW-0805">Transcription regulation</keyword>
<name>A0A2T7UJK6_9RHOB</name>
<accession>A0A2T7UJK6</accession>
<dbReference type="InterPro" id="IPR002577">
    <property type="entry name" value="HTH_HxlR"/>
</dbReference>
<evidence type="ECO:0000259" key="4">
    <source>
        <dbReference type="PROSITE" id="PS51118"/>
    </source>
</evidence>
<keyword evidence="6" id="KW-1185">Reference proteome</keyword>
<dbReference type="PANTHER" id="PTHR33204:SF39">
    <property type="entry name" value="TRANSCRIPTIONAL REGULATORY PROTEIN"/>
    <property type="match status" value="1"/>
</dbReference>
<keyword evidence="2" id="KW-0238">DNA-binding</keyword>
<dbReference type="InterPro" id="IPR036388">
    <property type="entry name" value="WH-like_DNA-bd_sf"/>
</dbReference>
<dbReference type="AlphaFoldDB" id="A0A2T7UJK6"/>
<evidence type="ECO:0000256" key="1">
    <source>
        <dbReference type="ARBA" id="ARBA00023015"/>
    </source>
</evidence>
<dbReference type="RefSeq" id="WP_107751709.1">
    <property type="nucleotide sequence ID" value="NZ_QBKF01000005.1"/>
</dbReference>
<dbReference type="PROSITE" id="PS51118">
    <property type="entry name" value="HTH_HXLR"/>
    <property type="match status" value="1"/>
</dbReference>
<dbReference type="Gene3D" id="1.10.10.10">
    <property type="entry name" value="Winged helix-like DNA-binding domain superfamily/Winged helix DNA-binding domain"/>
    <property type="match status" value="1"/>
</dbReference>
<reference evidence="5 6" key="1">
    <citation type="journal article" date="2011" name="Syst. Appl. Microbiol.">
        <title>Defluviimonas denitrificans gen. nov., sp. nov., and Pararhodobacter aggregans gen. nov., sp. nov., non-phototrophic Rhodobacteraceae from the biofilter of a marine aquaculture.</title>
        <authorList>
            <person name="Foesel B.U."/>
            <person name="Drake H.L."/>
            <person name="Schramm A."/>
        </authorList>
    </citation>
    <scope>NUCLEOTIDE SEQUENCE [LARGE SCALE GENOMIC DNA]</scope>
    <source>
        <strain evidence="5 6">D1-19</strain>
    </source>
</reference>
<dbReference type="EMBL" id="QDDR01000022">
    <property type="protein sequence ID" value="PVE44862.1"/>
    <property type="molecule type" value="Genomic_DNA"/>
</dbReference>
<dbReference type="OrthoDB" id="9800350at2"/>
<proteinExistence type="predicted"/>
<dbReference type="Proteomes" id="UP000244810">
    <property type="component" value="Unassembled WGS sequence"/>
</dbReference>
<protein>
    <submittedName>
        <fullName evidence="5">Transcriptional regulator</fullName>
    </submittedName>
</protein>
<dbReference type="Pfam" id="PF01638">
    <property type="entry name" value="HxlR"/>
    <property type="match status" value="1"/>
</dbReference>
<dbReference type="SUPFAM" id="SSF46785">
    <property type="entry name" value="Winged helix' DNA-binding domain"/>
    <property type="match status" value="1"/>
</dbReference>
<evidence type="ECO:0000313" key="6">
    <source>
        <dbReference type="Proteomes" id="UP000244810"/>
    </source>
</evidence>
<dbReference type="InterPro" id="IPR036390">
    <property type="entry name" value="WH_DNA-bd_sf"/>
</dbReference>
<gene>
    <name evidence="5" type="ORF">DDE23_24355</name>
</gene>
<comment type="caution">
    <text evidence="5">The sequence shown here is derived from an EMBL/GenBank/DDBJ whole genome shotgun (WGS) entry which is preliminary data.</text>
</comment>
<dbReference type="GO" id="GO:0003677">
    <property type="term" value="F:DNA binding"/>
    <property type="evidence" value="ECO:0007669"/>
    <property type="project" value="UniProtKB-KW"/>
</dbReference>
<keyword evidence="3" id="KW-0804">Transcription</keyword>